<keyword evidence="1" id="KW-1133">Transmembrane helix</keyword>
<name>A0AAE3ZRE0_9ACTN</name>
<reference evidence="2 3" key="1">
    <citation type="submission" date="2023-07" db="EMBL/GenBank/DDBJ databases">
        <title>Sequencing the genomes of 1000 actinobacteria strains.</title>
        <authorList>
            <person name="Klenk H.-P."/>
        </authorList>
    </citation>
    <scope>NUCLEOTIDE SEQUENCE [LARGE SCALE GENOMIC DNA]</scope>
    <source>
        <strain evidence="2 3">DSM 44711</strain>
    </source>
</reference>
<dbReference type="Proteomes" id="UP001183629">
    <property type="component" value="Unassembled WGS sequence"/>
</dbReference>
<dbReference type="AlphaFoldDB" id="A0AAE3ZRE0"/>
<sequence length="79" mass="8260">MSVPPMHVSVQVKAWGVAAVASSCLLLLGHHAERAVSPVASAVGMIIAACIAGSFTLQAALITSAPSRRCRLLRPNRKR</sequence>
<organism evidence="2 3">
    <name type="scientific">Catenuloplanes niger</name>
    <dbReference type="NCBI Taxonomy" id="587534"/>
    <lineage>
        <taxon>Bacteria</taxon>
        <taxon>Bacillati</taxon>
        <taxon>Actinomycetota</taxon>
        <taxon>Actinomycetes</taxon>
        <taxon>Micromonosporales</taxon>
        <taxon>Micromonosporaceae</taxon>
        <taxon>Catenuloplanes</taxon>
    </lineage>
</organism>
<accession>A0AAE3ZRE0</accession>
<feature type="transmembrane region" description="Helical" evidence="1">
    <location>
        <begin position="42"/>
        <end position="62"/>
    </location>
</feature>
<evidence type="ECO:0000313" key="2">
    <source>
        <dbReference type="EMBL" id="MDR7323390.1"/>
    </source>
</evidence>
<evidence type="ECO:0000313" key="3">
    <source>
        <dbReference type="Proteomes" id="UP001183629"/>
    </source>
</evidence>
<keyword evidence="1" id="KW-0472">Membrane</keyword>
<keyword evidence="3" id="KW-1185">Reference proteome</keyword>
<gene>
    <name evidence="2" type="ORF">J2S44_003640</name>
</gene>
<keyword evidence="1" id="KW-0812">Transmembrane</keyword>
<proteinExistence type="predicted"/>
<comment type="caution">
    <text evidence="2">The sequence shown here is derived from an EMBL/GenBank/DDBJ whole genome shotgun (WGS) entry which is preliminary data.</text>
</comment>
<protein>
    <submittedName>
        <fullName evidence="2">Uncharacterized protein</fullName>
    </submittedName>
</protein>
<evidence type="ECO:0000256" key="1">
    <source>
        <dbReference type="SAM" id="Phobius"/>
    </source>
</evidence>
<dbReference type="EMBL" id="JAVDYC010000001">
    <property type="protein sequence ID" value="MDR7323390.1"/>
    <property type="molecule type" value="Genomic_DNA"/>
</dbReference>